<keyword evidence="1" id="KW-0732">Signal</keyword>
<dbReference type="Gene3D" id="3.30.1380.10">
    <property type="match status" value="1"/>
</dbReference>
<dbReference type="Pfam" id="PF08291">
    <property type="entry name" value="Peptidase_M15_3"/>
    <property type="match status" value="1"/>
</dbReference>
<gene>
    <name evidence="3" type="ORF">F1654_09490</name>
</gene>
<proteinExistence type="predicted"/>
<sequence>MRAPAGALCALALAAAAPLAPAQSSASDLVRAPAPRLAPVRAMEPVADPEPLRLEAPVPRLSPRRAPPRAPFARKQAGFNLTLRGELVTDLAVFTVFARPGERVLLEADAPVRWPGATAPSPRHVWTAPSQPGLSTLILEGEEGAAMTLNLVTMRALAEARGGVLNGYRIGEYPSEPYRGEAAYRAPEALVEVSGALANLRVTPHFTLGQFLCKQAHDGTPYVLVTEALLVKLEHILEAVNEAGWRVDTLGVMSGYRTPAYNRAIGNGANSRHVYGGAADIFIDLEGDGRMSDLNGDGVVDRRDAALLFDLIENLYGASPDFARHLGGLGEYGPTRFHGGFVHVDERGWRARWGRRTG</sequence>
<evidence type="ECO:0000313" key="3">
    <source>
        <dbReference type="EMBL" id="KAA5804007.1"/>
    </source>
</evidence>
<evidence type="ECO:0000256" key="1">
    <source>
        <dbReference type="SAM" id="SignalP"/>
    </source>
</evidence>
<comment type="caution">
    <text evidence="3">The sequence shown here is derived from an EMBL/GenBank/DDBJ whole genome shotgun (WGS) entry which is preliminary data.</text>
</comment>
<reference evidence="3 4" key="1">
    <citation type="submission" date="2019-09" db="EMBL/GenBank/DDBJ databases">
        <authorList>
            <person name="Kevbrin V."/>
            <person name="Grouzdev D.S."/>
        </authorList>
    </citation>
    <scope>NUCLEOTIDE SEQUENCE [LARGE SCALE GENOMIC DNA]</scope>
    <source>
        <strain evidence="3 4">G-192</strain>
    </source>
</reference>
<feature type="signal peptide" evidence="1">
    <location>
        <begin position="1"/>
        <end position="22"/>
    </location>
</feature>
<dbReference type="InterPro" id="IPR013230">
    <property type="entry name" value="Peptidase_M15A_C"/>
</dbReference>
<protein>
    <recommendedName>
        <fullName evidence="2">Peptidase M15A C-terminal domain-containing protein</fullName>
    </recommendedName>
</protein>
<evidence type="ECO:0000313" key="4">
    <source>
        <dbReference type="Proteomes" id="UP000325122"/>
    </source>
</evidence>
<dbReference type="AlphaFoldDB" id="A0A5M6ZK13"/>
<dbReference type="SUPFAM" id="SSF55166">
    <property type="entry name" value="Hedgehog/DD-peptidase"/>
    <property type="match status" value="1"/>
</dbReference>
<dbReference type="EMBL" id="VWOJ01000002">
    <property type="protein sequence ID" value="KAA5804007.1"/>
    <property type="molecule type" value="Genomic_DNA"/>
</dbReference>
<organism evidence="3 4">
    <name type="scientific">Alkalicaulis satelles</name>
    <dbReference type="NCBI Taxonomy" id="2609175"/>
    <lineage>
        <taxon>Bacteria</taxon>
        <taxon>Pseudomonadati</taxon>
        <taxon>Pseudomonadota</taxon>
        <taxon>Alphaproteobacteria</taxon>
        <taxon>Maricaulales</taxon>
        <taxon>Maricaulaceae</taxon>
        <taxon>Alkalicaulis</taxon>
    </lineage>
</organism>
<dbReference type="InterPro" id="IPR009045">
    <property type="entry name" value="Zn_M74/Hedgehog-like"/>
</dbReference>
<accession>A0A5M6ZK13</accession>
<dbReference type="RefSeq" id="WP_150023274.1">
    <property type="nucleotide sequence ID" value="NZ_VWOJ01000002.1"/>
</dbReference>
<feature type="chain" id="PRO_5024389504" description="Peptidase M15A C-terminal domain-containing protein" evidence="1">
    <location>
        <begin position="23"/>
        <end position="358"/>
    </location>
</feature>
<feature type="domain" description="Peptidase M15A C-terminal" evidence="2">
    <location>
        <begin position="205"/>
        <end position="282"/>
    </location>
</feature>
<evidence type="ECO:0000259" key="2">
    <source>
        <dbReference type="Pfam" id="PF08291"/>
    </source>
</evidence>
<dbReference type="Proteomes" id="UP000325122">
    <property type="component" value="Unassembled WGS sequence"/>
</dbReference>
<keyword evidence="4" id="KW-1185">Reference proteome</keyword>
<name>A0A5M6ZK13_9PROT</name>